<dbReference type="PROSITE" id="PS51635">
    <property type="entry name" value="PNPLA"/>
    <property type="match status" value="1"/>
</dbReference>
<evidence type="ECO:0000259" key="25">
    <source>
        <dbReference type="PROSITE" id="PS51635"/>
    </source>
</evidence>
<evidence type="ECO:0000256" key="11">
    <source>
        <dbReference type="ARBA" id="ARBA00022963"/>
    </source>
</evidence>
<evidence type="ECO:0000256" key="4">
    <source>
        <dbReference type="ARBA" id="ARBA00016672"/>
    </source>
</evidence>
<dbReference type="InterPro" id="IPR003959">
    <property type="entry name" value="ATPase_AAA_core"/>
</dbReference>
<feature type="active site" description="Nucleophile" evidence="24">
    <location>
        <position position="1382"/>
    </location>
</feature>
<evidence type="ECO:0000256" key="1">
    <source>
        <dbReference type="ARBA" id="ARBA00004123"/>
    </source>
</evidence>
<evidence type="ECO:0000256" key="18">
    <source>
        <dbReference type="ARBA" id="ARBA00034532"/>
    </source>
</evidence>
<dbReference type="SUPFAM" id="SSF54585">
    <property type="entry name" value="Cdc48 domain 2-like"/>
    <property type="match status" value="1"/>
</dbReference>
<comment type="subunit">
    <text evidence="20">Component of the RNA polymerase III complex consisting of 17 subunits: a ten-subunit horseshoe-shaped catalytic core composed of POLR3A/RPC1, POLR3B/RPC2, POLR1C/RPAC1, POLR1D/RPAC2, POLR3K/RPC10, POLR2E/RPABC1, POLR2F/RPABC2, POLR2H/RPABC3, POLR2K/RPABC4 and POLR2L/RPABC5; a mobile stalk composed of two subunits POLR3H/RPC8 and CRCP/RPC9, protruding from the core and functioning primarily in transcription initiation; and additional subunits homologous to general transcription factors of the RNA polymerase II machinery, POLR3C/RPC3-POLR3F/RPC6-POLR3G/RPC7 heterotrimer required for transcription initiation and POLR3D/RPC4-POLR3E/RPC5 heterodimer involved in both transcription initiation and termination.</text>
</comment>
<evidence type="ECO:0000256" key="12">
    <source>
        <dbReference type="ARBA" id="ARBA00023054"/>
    </source>
</evidence>
<dbReference type="GO" id="GO:0015031">
    <property type="term" value="P:protein transport"/>
    <property type="evidence" value="ECO:0007669"/>
    <property type="project" value="UniProtKB-KW"/>
</dbReference>
<gene>
    <name evidence="26" type="ORF">niasHS_014726</name>
</gene>
<dbReference type="Pfam" id="PF01734">
    <property type="entry name" value="Patatin"/>
    <property type="match status" value="1"/>
</dbReference>
<dbReference type="InterPro" id="IPR010997">
    <property type="entry name" value="HRDC-like_sf"/>
</dbReference>
<dbReference type="SUPFAM" id="SSF52151">
    <property type="entry name" value="FabD/lysophospholipase-like"/>
    <property type="match status" value="1"/>
</dbReference>
<dbReference type="FunFam" id="1.20.1250.40:FF:000002">
    <property type="entry name" value="DNA-directed RNA polymerase III subunit RPC9"/>
    <property type="match status" value="1"/>
</dbReference>
<dbReference type="GO" id="GO:0016787">
    <property type="term" value="F:hydrolase activity"/>
    <property type="evidence" value="ECO:0007669"/>
    <property type="project" value="UniProtKB-UniRule"/>
</dbReference>
<feature type="domain" description="PNPLA" evidence="25">
    <location>
        <begin position="1344"/>
        <end position="1540"/>
    </location>
</feature>
<dbReference type="Pfam" id="PF00004">
    <property type="entry name" value="AAA"/>
    <property type="match status" value="1"/>
</dbReference>
<comment type="function">
    <text evidence="19">Accessory protein for the calcitonin gene-related peptide (CGRP) receptor. It modulates CGRP responsiveness in a variety of tissues.</text>
</comment>
<dbReference type="Pfam" id="PF17862">
    <property type="entry name" value="AAA_lid_3"/>
    <property type="match status" value="1"/>
</dbReference>
<keyword evidence="6" id="KW-0962">Peroxisome biogenesis</keyword>
<keyword evidence="16" id="KW-0539">Nucleus</keyword>
<comment type="caution">
    <text evidence="26">The sequence shown here is derived from an EMBL/GenBank/DDBJ whole genome shotgun (WGS) entry which is preliminary data.</text>
</comment>
<dbReference type="InterPro" id="IPR041569">
    <property type="entry name" value="AAA_lid_3"/>
</dbReference>
<comment type="similarity">
    <text evidence="3">Belongs to the eukaryotic RPC9 RNA polymerase subunit family.</text>
</comment>
<dbReference type="Gene3D" id="3.40.1090.10">
    <property type="entry name" value="Cytosolic phospholipase A2 catalytic domain"/>
    <property type="match status" value="1"/>
</dbReference>
<organism evidence="26 27">
    <name type="scientific">Heterodera schachtii</name>
    <name type="common">Sugarbeet cyst nematode worm</name>
    <name type="synonym">Tylenchus schachtii</name>
    <dbReference type="NCBI Taxonomy" id="97005"/>
    <lineage>
        <taxon>Eukaryota</taxon>
        <taxon>Metazoa</taxon>
        <taxon>Ecdysozoa</taxon>
        <taxon>Nematoda</taxon>
        <taxon>Chromadorea</taxon>
        <taxon>Rhabditida</taxon>
        <taxon>Tylenchina</taxon>
        <taxon>Tylenchomorpha</taxon>
        <taxon>Tylenchoidea</taxon>
        <taxon>Heteroderidae</taxon>
        <taxon>Heteroderinae</taxon>
        <taxon>Heterodera</taxon>
    </lineage>
</organism>
<keyword evidence="27" id="KW-1185">Reference proteome</keyword>
<dbReference type="SUPFAM" id="SSF47819">
    <property type="entry name" value="HRDC-like"/>
    <property type="match status" value="1"/>
</dbReference>
<protein>
    <recommendedName>
        <fullName evidence="4">DNA-directed RNA polymerase III subunit RPC9</fullName>
    </recommendedName>
    <alternativeName>
        <fullName evidence="23">DNA-directed RNA polymerase III subunit rpc9</fullName>
    </alternativeName>
    <alternativeName>
        <fullName evidence="17">Peroxin-1</fullName>
    </alternativeName>
    <alternativeName>
        <fullName evidence="18">Peroxisomal ATPase PEX1</fullName>
    </alternativeName>
</protein>
<keyword evidence="7" id="KW-0547">Nucleotide-binding</keyword>
<evidence type="ECO:0000256" key="17">
    <source>
        <dbReference type="ARBA" id="ARBA00032509"/>
    </source>
</evidence>
<dbReference type="Gene3D" id="1.10.8.60">
    <property type="match status" value="1"/>
</dbReference>
<evidence type="ECO:0000256" key="8">
    <source>
        <dbReference type="ARBA" id="ARBA00022801"/>
    </source>
</evidence>
<reference evidence="26 27" key="1">
    <citation type="submission" date="2024-10" db="EMBL/GenBank/DDBJ databases">
        <authorList>
            <person name="Kim D."/>
        </authorList>
    </citation>
    <scope>NUCLEOTIDE SEQUENCE [LARGE SCALE GENOMIC DNA]</scope>
    <source>
        <strain evidence="26">Taebaek</strain>
    </source>
</reference>
<evidence type="ECO:0000256" key="6">
    <source>
        <dbReference type="ARBA" id="ARBA00022593"/>
    </source>
</evidence>
<evidence type="ECO:0000256" key="5">
    <source>
        <dbReference type="ARBA" id="ARBA00022475"/>
    </source>
</evidence>
<dbReference type="GO" id="GO:0016042">
    <property type="term" value="P:lipid catabolic process"/>
    <property type="evidence" value="ECO:0007669"/>
    <property type="project" value="UniProtKB-UniRule"/>
</dbReference>
<dbReference type="GO" id="GO:0005524">
    <property type="term" value="F:ATP binding"/>
    <property type="evidence" value="ECO:0007669"/>
    <property type="project" value="UniProtKB-KW"/>
</dbReference>
<feature type="short sequence motif" description="GXGXXG" evidence="24">
    <location>
        <begin position="1348"/>
        <end position="1353"/>
    </location>
</feature>
<dbReference type="SUPFAM" id="SSF52540">
    <property type="entry name" value="P-loop containing nucleoside triphosphate hydrolases"/>
    <property type="match status" value="2"/>
</dbReference>
<accession>A0ABD2IFF9</accession>
<evidence type="ECO:0000256" key="23">
    <source>
        <dbReference type="ARBA" id="ARBA00073026"/>
    </source>
</evidence>
<comment type="catalytic activity">
    <reaction evidence="22">
        <text>ATP + H2O = ADP + phosphate + H(+)</text>
        <dbReference type="Rhea" id="RHEA:13065"/>
        <dbReference type="ChEBI" id="CHEBI:15377"/>
        <dbReference type="ChEBI" id="CHEBI:15378"/>
        <dbReference type="ChEBI" id="CHEBI:30616"/>
        <dbReference type="ChEBI" id="CHEBI:43474"/>
        <dbReference type="ChEBI" id="CHEBI:456216"/>
    </reaction>
    <physiologicalReaction direction="left-to-right" evidence="22">
        <dbReference type="Rhea" id="RHEA:13066"/>
    </physiologicalReaction>
</comment>
<dbReference type="GO" id="GO:0005886">
    <property type="term" value="C:plasma membrane"/>
    <property type="evidence" value="ECO:0007669"/>
    <property type="project" value="UniProtKB-SubCell"/>
</dbReference>
<dbReference type="Proteomes" id="UP001620645">
    <property type="component" value="Unassembled WGS sequence"/>
</dbReference>
<dbReference type="InterPro" id="IPR006590">
    <property type="entry name" value="RNA_pol_Rpb4/RPC9_core"/>
</dbReference>
<feature type="active site" description="Proton acceptor" evidence="24">
    <location>
        <position position="1527"/>
    </location>
</feature>
<keyword evidence="10" id="KW-0653">Protein transport</keyword>
<keyword evidence="9" id="KW-0067">ATP-binding</keyword>
<dbReference type="PANTHER" id="PTHR24185:SF1">
    <property type="entry name" value="CALCIUM-INDEPENDENT PHOSPHOLIPASE A2-GAMMA"/>
    <property type="match status" value="1"/>
</dbReference>
<dbReference type="InterPro" id="IPR015342">
    <property type="entry name" value="PEX1-N_C-lobe"/>
</dbReference>
<dbReference type="Gene3D" id="1.20.1250.40">
    <property type="match status" value="1"/>
</dbReference>
<sequence length="1668" mass="187382">MIFHCLQSLLLDDLQNSCEGFDSSVVLGHYGFFLVRTFRSDETDFAIVMQIFFVDKSSLFASTSHQTFSLNGTFASANKLKDGEKVFLHPLSENALNRCESVVINPLDNGDWEKIVSSTEQIEELLLGQLRVIQTNMRICVHFKNGQMANFTIGEILPRVQMANCFANGNSLSHPPAFLMAYGTRLLVNAPHSAAASDEKLVEGNVKGMRKESERAAEGTASLGRAFVPGMGSEVSDCFYSSTVPAAHFDVSARALCCPIVRFLPLAPFSSCSNPFFSSHRRLRLLLNTFPFIFLPHGTLIKKSESHELRFCCVCVQFDDGEGAAESQLAEAVLVTLPKVGQQTTTPFGHFCERLAFLIERLRLSSGLLHCWLSPSLSRRFSRSADLRWIKLRPIPPDQLKNIDNLVISTNRVHLAEVKQIFMDLIASARQLNTPWLLSDEKSHWNLQLPKIEAEDKLNQNKITKQIVVKLMDGEEKTHLNANNRIGTHRLFWPLSPKMSIKFRNDDEMNGHLPNESHSEANEKDEAMTPYHQKCVQMVDFPAQLSVLSSLSHSIRTFLRCRCLPSVVYAKGQSAGEEAAVPLALLLEGPCGSGKSILLAKLMSKLRTTDEDIAFVPVAADIVDCSDAGNSLLRFVDSIDSAMADLVNRWPSVLLLDNFDICIGKFSNGGDPSSIQNEEQTKRLIYQKIFGRLFGEFRRRKVPIVCAISGGIKMSEEISAWEGPPLNWETHRIGPIDKCTQKEVLNKLSMHGDIMRTNLRIESANFGTIGELCRLVERLELRIGTNRTPAESSDDILSVASICKRNEFGEGELSIRFGQIAGLESVKSKLTEIFIWPARYPSLFGLSGVRVGHRAILHGPSGCGKSMLIRALAGSMGATVFSVRGPQLLSKYVGQSEQNIRQLFAKAKASKPALIIFDEIDAIAPQRGSDNSHVTDRMVNQMLTELDGFEGNTEGVFVIAVTNRIDLIDKALLRPGRFDFRLRIGLPDFGLRLAVLRLYCVTEWGVHLSDNVNLKLIAQQTEGFSGAEMRAVVQNALHESEREHKKEEKFKFENKPRICQKHFNRAIEHFEKKGKKYDTKEAEDCAFHFAMEVIDPRNTLLSNQEVLELLNQAKGRHIPTKDSQNHNTIVYEALKYLNETPATAQRRQDIISLINALKKFKLTGAEIIQIVNLRPKQAVEVQLIVEESEERLTEEQVDELNCFRQMNKRTLWYMLLKNKICDDCVRRIILDSARLQSTSSVSKSLIVHKPTREEVAQRVTKLLREFHLAKEWQTIECIGRELREQLLNYPASRMVVIEDRIVIKNIKRWSKRCSDEQTKALLQQCLALCGTVPETKNPDGISVLSIDGGGTRGILALQILSELEKAAGKKITELFDIIVGVSTGSIIATLIGAKGMSVEETKEAYLRHCSDVFKGSTFDRVWSLGGRFASLKDNTTAWTAILKGSLGSDFCMIDSARDPKTPRVAIVSLITNTNQLIPFVFRNYEPPTYDSPYRGSAKYRFWEAIRASSAAPSYFEEFKLDGFMHQDGGILLNNPISIALQEAKQLWPHKNFHCVISIGNGKFMPEIDPKIDERRDVTLSTPYQLGAWFPWLSKHYNTIMESATETELFHHCVASLIPAGSYFRLNPYVSQPEGYALDTIDSKVFEQMKRDAELYLEIFATIGRRKIQ</sequence>
<keyword evidence="12" id="KW-0175">Coiled coil</keyword>
<comment type="subcellular location">
    <subcellularLocation>
        <location evidence="2">Cell membrane</location>
        <topology evidence="2">Peripheral membrane protein</topology>
        <orientation evidence="2">Cytoplasmic side</orientation>
    </subcellularLocation>
    <subcellularLocation>
        <location evidence="1">Nucleus</location>
    </subcellularLocation>
</comment>
<dbReference type="GO" id="GO:0007031">
    <property type="term" value="P:peroxisome organization"/>
    <property type="evidence" value="ECO:0007669"/>
    <property type="project" value="UniProtKB-KW"/>
</dbReference>
<evidence type="ECO:0000256" key="24">
    <source>
        <dbReference type="PROSITE-ProRule" id="PRU01161"/>
    </source>
</evidence>
<dbReference type="FunFam" id="3.40.50.300:FF:001025">
    <property type="entry name" value="ATPase family, AAA domain-containing 2B"/>
    <property type="match status" value="1"/>
</dbReference>
<evidence type="ECO:0000256" key="20">
    <source>
        <dbReference type="ARBA" id="ARBA00044007"/>
    </source>
</evidence>
<keyword evidence="14" id="KW-0472">Membrane</keyword>
<evidence type="ECO:0000256" key="7">
    <source>
        <dbReference type="ARBA" id="ARBA00022741"/>
    </source>
</evidence>
<dbReference type="InterPro" id="IPR029067">
    <property type="entry name" value="CDC48_domain_2-like_sf"/>
</dbReference>
<dbReference type="InterPro" id="IPR027417">
    <property type="entry name" value="P-loop_NTPase"/>
</dbReference>
<dbReference type="InterPro" id="IPR005574">
    <property type="entry name" value="Rpb4/RPC9"/>
</dbReference>
<proteinExistence type="inferred from homology"/>
<evidence type="ECO:0000256" key="2">
    <source>
        <dbReference type="ARBA" id="ARBA00004413"/>
    </source>
</evidence>
<evidence type="ECO:0000256" key="13">
    <source>
        <dbReference type="ARBA" id="ARBA00023098"/>
    </source>
</evidence>
<evidence type="ECO:0000313" key="27">
    <source>
        <dbReference type="Proteomes" id="UP001620645"/>
    </source>
</evidence>
<evidence type="ECO:0000256" key="15">
    <source>
        <dbReference type="ARBA" id="ARBA00023163"/>
    </source>
</evidence>
<dbReference type="Pfam" id="PF09262">
    <property type="entry name" value="PEX-1N"/>
    <property type="match status" value="1"/>
</dbReference>
<evidence type="ECO:0000313" key="26">
    <source>
        <dbReference type="EMBL" id="KAL3078944.1"/>
    </source>
</evidence>
<dbReference type="SMART" id="SM00657">
    <property type="entry name" value="RPOL4c"/>
    <property type="match status" value="1"/>
</dbReference>
<evidence type="ECO:0000256" key="9">
    <source>
        <dbReference type="ARBA" id="ARBA00022840"/>
    </source>
</evidence>
<keyword evidence="10" id="KW-0813">Transport</keyword>
<keyword evidence="13 24" id="KW-0443">Lipid metabolism</keyword>
<dbReference type="Pfam" id="PF03874">
    <property type="entry name" value="RNA_pol_Rpb4"/>
    <property type="match status" value="1"/>
</dbReference>
<evidence type="ECO:0000256" key="19">
    <source>
        <dbReference type="ARBA" id="ARBA00043924"/>
    </source>
</evidence>
<keyword evidence="5" id="KW-1003">Cell membrane</keyword>
<dbReference type="GO" id="GO:0005634">
    <property type="term" value="C:nucleus"/>
    <property type="evidence" value="ECO:0007669"/>
    <property type="project" value="UniProtKB-SubCell"/>
</dbReference>
<evidence type="ECO:0000256" key="10">
    <source>
        <dbReference type="ARBA" id="ARBA00022927"/>
    </source>
</evidence>
<keyword evidence="8 24" id="KW-0378">Hydrolase</keyword>
<dbReference type="InterPro" id="IPR003593">
    <property type="entry name" value="AAA+_ATPase"/>
</dbReference>
<dbReference type="InterPro" id="IPR016035">
    <property type="entry name" value="Acyl_Trfase/lysoPLipase"/>
</dbReference>
<dbReference type="Gene3D" id="3.10.330.10">
    <property type="match status" value="1"/>
</dbReference>
<evidence type="ECO:0000256" key="22">
    <source>
        <dbReference type="ARBA" id="ARBA00048778"/>
    </source>
</evidence>
<evidence type="ECO:0000256" key="16">
    <source>
        <dbReference type="ARBA" id="ARBA00023242"/>
    </source>
</evidence>
<evidence type="ECO:0000256" key="21">
    <source>
        <dbReference type="ARBA" id="ARBA00045808"/>
    </source>
</evidence>
<name>A0ABD2IFF9_HETSC</name>
<dbReference type="SMART" id="SM00382">
    <property type="entry name" value="AAA"/>
    <property type="match status" value="2"/>
</dbReference>
<dbReference type="InterPro" id="IPR038324">
    <property type="entry name" value="Rpb4/RPC9_sf"/>
</dbReference>
<evidence type="ECO:0000256" key="14">
    <source>
        <dbReference type="ARBA" id="ARBA00023136"/>
    </source>
</evidence>
<dbReference type="PANTHER" id="PTHR24185">
    <property type="entry name" value="CALCIUM-INDEPENDENT PHOSPHOLIPASE A2-GAMMA"/>
    <property type="match status" value="1"/>
</dbReference>
<feature type="short sequence motif" description="GXSXG" evidence="24">
    <location>
        <begin position="1380"/>
        <end position="1384"/>
    </location>
</feature>
<dbReference type="InterPro" id="IPR002641">
    <property type="entry name" value="PNPLA_dom"/>
</dbReference>
<evidence type="ECO:0000256" key="3">
    <source>
        <dbReference type="ARBA" id="ARBA00006898"/>
    </source>
</evidence>
<keyword evidence="11 24" id="KW-0442">Lipid degradation</keyword>
<keyword evidence="15" id="KW-0804">Transcription</keyword>
<dbReference type="EMBL" id="JBICCN010000309">
    <property type="protein sequence ID" value="KAL3078944.1"/>
    <property type="molecule type" value="Genomic_DNA"/>
</dbReference>
<feature type="short sequence motif" description="DGA/G" evidence="24">
    <location>
        <begin position="1527"/>
        <end position="1529"/>
    </location>
</feature>
<dbReference type="Gene3D" id="3.40.50.300">
    <property type="entry name" value="P-loop containing nucleotide triphosphate hydrolases"/>
    <property type="match status" value="1"/>
</dbReference>
<comment type="function">
    <text evidence="21">DNA-dependent RNA polymerase catalyzes the transcription of DNA into RNA using the four ribonucleoside triphosphates as substrates. Specific peripheric component of RNA polymerase III (Pol III) which synthesizes small non-coding RNAs including 5S rRNA, snRNAs, tRNAs and miRNAs from at least 500 distinct genomic loci. With POLR3H/RPC8 forms a mobile stalk that protrudes from Pol III core and functions primarily in transcription initiation. Pol III plays a key role in sensing and limiting infection by intracellular bacteria and DNA viruses. Acts as nuclear and cytosolic DNA sensor involved in innate immune response. Can sense non-self dsDNA that serves as template for transcription into dsRNA. The non-self RNA polymerase III transcripts, such as Epstein-Barr virus-encoded RNAs (EBERs) induce type I interferon and NF-kappa-B through the RIG-I pathway.</text>
</comment>